<evidence type="ECO:0000313" key="3">
    <source>
        <dbReference type="EMBL" id="MDQ8209176.1"/>
    </source>
</evidence>
<feature type="domain" description="Glycosyl transferase family 1" evidence="1">
    <location>
        <begin position="164"/>
        <end position="315"/>
    </location>
</feature>
<name>A0ABU1AYD8_9BACT</name>
<evidence type="ECO:0000259" key="1">
    <source>
        <dbReference type="Pfam" id="PF00534"/>
    </source>
</evidence>
<organism evidence="3 4">
    <name type="scientific">Thalassobacterium maritimum</name>
    <dbReference type="NCBI Taxonomy" id="3041265"/>
    <lineage>
        <taxon>Bacteria</taxon>
        <taxon>Pseudomonadati</taxon>
        <taxon>Verrucomicrobiota</taxon>
        <taxon>Opitutia</taxon>
        <taxon>Puniceicoccales</taxon>
        <taxon>Coraliomargaritaceae</taxon>
        <taxon>Thalassobacterium</taxon>
    </lineage>
</organism>
<dbReference type="PANTHER" id="PTHR12526">
    <property type="entry name" value="GLYCOSYLTRANSFERASE"/>
    <property type="match status" value="1"/>
</dbReference>
<keyword evidence="3" id="KW-0808">Transferase</keyword>
<comment type="caution">
    <text evidence="3">The sequence shown here is derived from an EMBL/GenBank/DDBJ whole genome shotgun (WGS) entry which is preliminary data.</text>
</comment>
<keyword evidence="4" id="KW-1185">Reference proteome</keyword>
<dbReference type="Pfam" id="PF13439">
    <property type="entry name" value="Glyco_transf_4"/>
    <property type="match status" value="1"/>
</dbReference>
<evidence type="ECO:0000259" key="2">
    <source>
        <dbReference type="Pfam" id="PF13439"/>
    </source>
</evidence>
<dbReference type="PANTHER" id="PTHR12526:SF630">
    <property type="entry name" value="GLYCOSYLTRANSFERASE"/>
    <property type="match status" value="1"/>
</dbReference>
<dbReference type="InterPro" id="IPR001296">
    <property type="entry name" value="Glyco_trans_1"/>
</dbReference>
<evidence type="ECO:0000313" key="4">
    <source>
        <dbReference type="Proteomes" id="UP001225316"/>
    </source>
</evidence>
<dbReference type="RefSeq" id="WP_308952015.1">
    <property type="nucleotide sequence ID" value="NZ_JARXHW010000055.1"/>
</dbReference>
<sequence>MRISQIMLGKGFGGAERSFVDTALALAARGHAVQAICHAEFSKQNLLENVPNLELCRVRAGGEWNFLTPRKIEKLLLEFGTEIVHTQLKRAAWHGGRAAKRAGVPVVAKLHNYVQLARYKYVHTLFCTTQDQRRHVLEANWPEDRVEVVPNFSRIEPVDFVKKASAGPLRILTYGRYVPKKGFDVLLRAFRSLLDAGIDARLVIGGQGSELAALQALAADLKLSQQVELGVWIDDVSDALSMADLFVLPSLDEPFGVVMLEAMASGVPIVSTKTKGPLEVLNADTAILVEIGSEDDLFKGMLAVANDRLAADKRAETALQLYRGRYYEAAVIPRIEALYRRVIAAS</sequence>
<dbReference type="CDD" id="cd03811">
    <property type="entry name" value="GT4_GT28_WabH-like"/>
    <property type="match status" value="1"/>
</dbReference>
<reference evidence="3 4" key="1">
    <citation type="submission" date="2023-04" db="EMBL/GenBank/DDBJ databases">
        <title>A novel bacteria isolated from coastal sediment.</title>
        <authorList>
            <person name="Liu X.-J."/>
            <person name="Du Z.-J."/>
        </authorList>
    </citation>
    <scope>NUCLEOTIDE SEQUENCE [LARGE SCALE GENOMIC DNA]</scope>
    <source>
        <strain evidence="3 4">SDUM461003</strain>
    </source>
</reference>
<gene>
    <name evidence="3" type="ORF">QEH52_16740</name>
</gene>
<dbReference type="InterPro" id="IPR028098">
    <property type="entry name" value="Glyco_trans_4-like_N"/>
</dbReference>
<dbReference type="EC" id="2.4.-.-" evidence="3"/>
<protein>
    <submittedName>
        <fullName evidence="3">Glycosyltransferase</fullName>
        <ecNumber evidence="3">2.4.-.-</ecNumber>
    </submittedName>
</protein>
<dbReference type="EMBL" id="JARXHW010000055">
    <property type="protein sequence ID" value="MDQ8209176.1"/>
    <property type="molecule type" value="Genomic_DNA"/>
</dbReference>
<dbReference type="Gene3D" id="3.40.50.2000">
    <property type="entry name" value="Glycogen Phosphorylase B"/>
    <property type="match status" value="2"/>
</dbReference>
<keyword evidence="3" id="KW-0328">Glycosyltransferase</keyword>
<dbReference type="GO" id="GO:0016757">
    <property type="term" value="F:glycosyltransferase activity"/>
    <property type="evidence" value="ECO:0007669"/>
    <property type="project" value="UniProtKB-KW"/>
</dbReference>
<feature type="domain" description="Glycosyltransferase subfamily 4-like N-terminal" evidence="2">
    <location>
        <begin position="12"/>
        <end position="152"/>
    </location>
</feature>
<dbReference type="Proteomes" id="UP001225316">
    <property type="component" value="Unassembled WGS sequence"/>
</dbReference>
<accession>A0ABU1AYD8</accession>
<dbReference type="Pfam" id="PF00534">
    <property type="entry name" value="Glycos_transf_1"/>
    <property type="match status" value="1"/>
</dbReference>
<proteinExistence type="predicted"/>
<dbReference type="SUPFAM" id="SSF53756">
    <property type="entry name" value="UDP-Glycosyltransferase/glycogen phosphorylase"/>
    <property type="match status" value="1"/>
</dbReference>